<dbReference type="RefSeq" id="WP_265271937.1">
    <property type="nucleotide sequence ID" value="NZ_JANFAV010000031.1"/>
</dbReference>
<feature type="region of interest" description="Disordered" evidence="1">
    <location>
        <begin position="493"/>
        <end position="531"/>
    </location>
</feature>
<dbReference type="AlphaFoldDB" id="A0AA42CSX0"/>
<reference evidence="2" key="1">
    <citation type="submission" date="2022-06" db="EMBL/GenBank/DDBJ databases">
        <title>Sphingomonas sp. nov. isolated from rhizosphere soil of tomato.</title>
        <authorList>
            <person name="Dong H."/>
            <person name="Gao R."/>
        </authorList>
    </citation>
    <scope>NUCLEOTIDE SEQUENCE</scope>
    <source>
        <strain evidence="2">MMSM24</strain>
    </source>
</reference>
<dbReference type="EMBL" id="JANFAV010000031">
    <property type="protein sequence ID" value="MCW6537737.1"/>
    <property type="molecule type" value="Genomic_DNA"/>
</dbReference>
<comment type="caution">
    <text evidence="2">The sequence shown here is derived from an EMBL/GenBank/DDBJ whole genome shotgun (WGS) entry which is preliminary data.</text>
</comment>
<protein>
    <submittedName>
        <fullName evidence="2">Uncharacterized protein</fullName>
    </submittedName>
</protein>
<proteinExistence type="predicted"/>
<dbReference type="Proteomes" id="UP001165565">
    <property type="component" value="Unassembled WGS sequence"/>
</dbReference>
<evidence type="ECO:0000313" key="2">
    <source>
        <dbReference type="EMBL" id="MCW6537737.1"/>
    </source>
</evidence>
<gene>
    <name evidence="2" type="ORF">NEE01_23430</name>
</gene>
<evidence type="ECO:0000256" key="1">
    <source>
        <dbReference type="SAM" id="MobiDB-lite"/>
    </source>
</evidence>
<evidence type="ECO:0000313" key="3">
    <source>
        <dbReference type="Proteomes" id="UP001165565"/>
    </source>
</evidence>
<sequence>MAQFQILYLYSDTEWRPITIECCPAPTGDQQYFWSSFEEAEAARQELLKRAPDTRFRIVVAGAEIGDVDWQTREKLRFADGTYSTTPWHDEPWYQARHDEHFCHVSTEQAGKIAFTENAAKAQLDRQLVMSPGRYLHRYFSGHLDNDAIEGWCARLSVQLAEDTLKITQDADEIEDVYVGGPSSCMAHGADEFDSSCHPTRAYAGPDTALAYIGTRADAKARSVVWPSRKIYTTIYGDVSRLKLLLENAGYTEGGLNGARIRRIEDGDRFVVPYIDAGDDLGDDGDYLVIGRGPISSESTNGLGHCPWYCPRCDSDESPYSDVHFADGSSEEWCFNCYENHTTYCEHNQRSYSDVETFVTVHANRDTYTVLEEDVRGFGAVYLEGRGEWWVSSCCRLCDGSGEWFHIDDLAEYHGEWLSEDELPQPFDDDDASLANAHVLAFHQFRDEMAAISSEISRWEAVGARAREERLRREVEEPERVRLETLRHDARDANDLPYGQEDCPDTPRSPANLISATAMPAPAETASHAGV</sequence>
<accession>A0AA42CSX0</accession>
<keyword evidence="3" id="KW-1185">Reference proteome</keyword>
<organism evidence="2 3">
    <name type="scientific">Sphingomonas lycopersici</name>
    <dbReference type="NCBI Taxonomy" id="2951807"/>
    <lineage>
        <taxon>Bacteria</taxon>
        <taxon>Pseudomonadati</taxon>
        <taxon>Pseudomonadota</taxon>
        <taxon>Alphaproteobacteria</taxon>
        <taxon>Sphingomonadales</taxon>
        <taxon>Sphingomonadaceae</taxon>
        <taxon>Sphingomonas</taxon>
    </lineage>
</organism>
<name>A0AA42CSX0_9SPHN</name>